<protein>
    <recommendedName>
        <fullName evidence="10">Short-chain dehydrogenase/reductase 3</fullName>
    </recommendedName>
    <alternativeName>
        <fullName evidence="11">Retinal short-chain dehydrogenase/reductase 1</fullName>
    </alternativeName>
</protein>
<dbReference type="GO" id="GO:0052650">
    <property type="term" value="F:all-trans-retinol dehydrogenase (NADP+) activity"/>
    <property type="evidence" value="ECO:0007669"/>
    <property type="project" value="UniProtKB-ARBA"/>
</dbReference>
<dbReference type="EMBL" id="CABPRJ010002367">
    <property type="protein sequence ID" value="VVC43048.1"/>
    <property type="molecule type" value="Genomic_DNA"/>
</dbReference>
<dbReference type="AlphaFoldDB" id="A0A5E4NDY5"/>
<keyword evidence="3 13" id="KW-0812">Transmembrane</keyword>
<keyword evidence="5 13" id="KW-1133">Transmembrane helix</keyword>
<evidence type="ECO:0000313" key="14">
    <source>
        <dbReference type="EMBL" id="VVC43048.1"/>
    </source>
</evidence>
<gene>
    <name evidence="14" type="ORF">CINCED_3A011141</name>
</gene>
<evidence type="ECO:0000256" key="13">
    <source>
        <dbReference type="SAM" id="Phobius"/>
    </source>
</evidence>
<evidence type="ECO:0000256" key="7">
    <source>
        <dbReference type="ARBA" id="ARBA00023098"/>
    </source>
</evidence>
<comment type="function">
    <text evidence="9">Catalyzes the reduction of all-trans-retinal to all-trans-retinol in the presence of NADPH.</text>
</comment>
<dbReference type="GO" id="GO:0005811">
    <property type="term" value="C:lipid droplet"/>
    <property type="evidence" value="ECO:0007669"/>
    <property type="project" value="TreeGrafter"/>
</dbReference>
<name>A0A5E4NDY5_9HEMI</name>
<keyword evidence="4" id="KW-0521">NADP</keyword>
<proteinExistence type="inferred from homology"/>
<evidence type="ECO:0000256" key="4">
    <source>
        <dbReference type="ARBA" id="ARBA00022857"/>
    </source>
</evidence>
<evidence type="ECO:0000256" key="1">
    <source>
        <dbReference type="ARBA" id="ARBA00004141"/>
    </source>
</evidence>
<dbReference type="InterPro" id="IPR020904">
    <property type="entry name" value="Sc_DH/Rdtase_CS"/>
</dbReference>
<dbReference type="InterPro" id="IPR002347">
    <property type="entry name" value="SDR_fam"/>
</dbReference>
<dbReference type="Proteomes" id="UP000325440">
    <property type="component" value="Unassembled WGS sequence"/>
</dbReference>
<evidence type="ECO:0000256" key="8">
    <source>
        <dbReference type="ARBA" id="ARBA00023136"/>
    </source>
</evidence>
<keyword evidence="7" id="KW-0443">Lipid metabolism</keyword>
<dbReference type="Pfam" id="PF00106">
    <property type="entry name" value="adh_short"/>
    <property type="match status" value="1"/>
</dbReference>
<dbReference type="Gene3D" id="3.40.50.720">
    <property type="entry name" value="NAD(P)-binding Rossmann-like Domain"/>
    <property type="match status" value="1"/>
</dbReference>
<keyword evidence="15" id="KW-1185">Reference proteome</keyword>
<dbReference type="PROSITE" id="PS00061">
    <property type="entry name" value="ADH_SHORT"/>
    <property type="match status" value="1"/>
</dbReference>
<comment type="subcellular location">
    <subcellularLocation>
        <location evidence="1">Membrane</location>
        <topology evidence="1">Multi-pass membrane protein</topology>
    </subcellularLocation>
</comment>
<organism evidence="14 15">
    <name type="scientific">Cinara cedri</name>
    <dbReference type="NCBI Taxonomy" id="506608"/>
    <lineage>
        <taxon>Eukaryota</taxon>
        <taxon>Metazoa</taxon>
        <taxon>Ecdysozoa</taxon>
        <taxon>Arthropoda</taxon>
        <taxon>Hexapoda</taxon>
        <taxon>Insecta</taxon>
        <taxon>Pterygota</taxon>
        <taxon>Neoptera</taxon>
        <taxon>Paraneoptera</taxon>
        <taxon>Hemiptera</taxon>
        <taxon>Sternorrhyncha</taxon>
        <taxon>Aphidomorpha</taxon>
        <taxon>Aphidoidea</taxon>
        <taxon>Aphididae</taxon>
        <taxon>Lachninae</taxon>
        <taxon>Cinara</taxon>
    </lineage>
</organism>
<dbReference type="FunFam" id="3.40.50.720:FF:000131">
    <property type="entry name" value="Short-chain dehydrogenase/reductase 3"/>
    <property type="match status" value="1"/>
</dbReference>
<evidence type="ECO:0000256" key="12">
    <source>
        <dbReference type="RuleBase" id="RU000363"/>
    </source>
</evidence>
<dbReference type="InterPro" id="IPR036291">
    <property type="entry name" value="NAD(P)-bd_dom_sf"/>
</dbReference>
<evidence type="ECO:0000256" key="3">
    <source>
        <dbReference type="ARBA" id="ARBA00022692"/>
    </source>
</evidence>
<dbReference type="PRINTS" id="PR00081">
    <property type="entry name" value="GDHRDH"/>
</dbReference>
<comment type="similarity">
    <text evidence="2 12">Belongs to the short-chain dehydrogenases/reductases (SDR) family.</text>
</comment>
<evidence type="ECO:0000256" key="11">
    <source>
        <dbReference type="ARBA" id="ARBA00082544"/>
    </source>
</evidence>
<dbReference type="GO" id="GO:0016020">
    <property type="term" value="C:membrane"/>
    <property type="evidence" value="ECO:0007669"/>
    <property type="project" value="UniProtKB-SubCell"/>
</dbReference>
<accession>A0A5E4NDY5</accession>
<evidence type="ECO:0000256" key="9">
    <source>
        <dbReference type="ARBA" id="ARBA00059620"/>
    </source>
</evidence>
<dbReference type="PANTHER" id="PTHR24322">
    <property type="entry name" value="PKSB"/>
    <property type="match status" value="1"/>
</dbReference>
<evidence type="ECO:0000313" key="15">
    <source>
        <dbReference type="Proteomes" id="UP000325440"/>
    </source>
</evidence>
<feature type="transmembrane region" description="Helical" evidence="13">
    <location>
        <begin position="12"/>
        <end position="31"/>
    </location>
</feature>
<evidence type="ECO:0000256" key="6">
    <source>
        <dbReference type="ARBA" id="ARBA00023002"/>
    </source>
</evidence>
<keyword evidence="6" id="KW-0560">Oxidoreductase</keyword>
<dbReference type="OrthoDB" id="5840532at2759"/>
<dbReference type="PRINTS" id="PR00080">
    <property type="entry name" value="SDRFAMILY"/>
</dbReference>
<keyword evidence="8 13" id="KW-0472">Membrane</keyword>
<evidence type="ECO:0000256" key="2">
    <source>
        <dbReference type="ARBA" id="ARBA00006484"/>
    </source>
</evidence>
<evidence type="ECO:0000256" key="5">
    <source>
        <dbReference type="ARBA" id="ARBA00022989"/>
    </source>
</evidence>
<reference evidence="14 15" key="1">
    <citation type="submission" date="2019-08" db="EMBL/GenBank/DDBJ databases">
        <authorList>
            <person name="Alioto T."/>
            <person name="Alioto T."/>
            <person name="Gomez Garrido J."/>
        </authorList>
    </citation>
    <scope>NUCLEOTIDE SEQUENCE [LARGE SCALE GENOMIC DNA]</scope>
</reference>
<dbReference type="PANTHER" id="PTHR24322:SF736">
    <property type="entry name" value="RETINOL DEHYDROGENASE 10"/>
    <property type="match status" value="1"/>
</dbReference>
<evidence type="ECO:0000256" key="10">
    <source>
        <dbReference type="ARBA" id="ARBA00068717"/>
    </source>
</evidence>
<sequence length="320" mass="35757">MSLPSQPVKFFFELTFFLLVLLVPGILWGCLKNFFPAKRKSIKGQIVLITGAARGLGREIAFRFAELGAKTVCVDVDGRGNDDTARAIRETGGAAASYECDVTKTENIKTLHERVRNDVGPVDVLINNAGIVWGHLYVDPAKDQFIVDQMNVNLMAQIWMNREILPSMLERNSGHIVAISSLSSMAGVSGFSTYTITKWGTSGMMECLHNELKEFNSAVKTTNVLPYFVETNPKFSAKLHLRIPELSKTAAARDIVNGILEEKRQFSVPGYMFTLIALMRCLPDSVQTLINNIFYVRLVPDATDQLILNKYCKNRNTERK</sequence>
<dbReference type="SUPFAM" id="SSF51735">
    <property type="entry name" value="NAD(P)-binding Rossmann-fold domains"/>
    <property type="match status" value="1"/>
</dbReference>